<name>A0AAE3RBF9_9BACT</name>
<gene>
    <name evidence="1" type="ORF">QNI22_39745</name>
</gene>
<dbReference type="AlphaFoldDB" id="A0AAE3RBF9"/>
<dbReference type="EMBL" id="JASJOU010000029">
    <property type="protein sequence ID" value="MDJ1506840.1"/>
    <property type="molecule type" value="Genomic_DNA"/>
</dbReference>
<dbReference type="Proteomes" id="UP001232063">
    <property type="component" value="Unassembled WGS sequence"/>
</dbReference>
<accession>A0AAE3RBF9</accession>
<keyword evidence="2" id="KW-1185">Reference proteome</keyword>
<organism evidence="1 2">
    <name type="scientific">Xanthocytophaga agilis</name>
    <dbReference type="NCBI Taxonomy" id="3048010"/>
    <lineage>
        <taxon>Bacteria</taxon>
        <taxon>Pseudomonadati</taxon>
        <taxon>Bacteroidota</taxon>
        <taxon>Cytophagia</taxon>
        <taxon>Cytophagales</taxon>
        <taxon>Rhodocytophagaceae</taxon>
        <taxon>Xanthocytophaga</taxon>
    </lineage>
</organism>
<evidence type="ECO:0000313" key="1">
    <source>
        <dbReference type="EMBL" id="MDJ1506840.1"/>
    </source>
</evidence>
<proteinExistence type="predicted"/>
<reference evidence="1" key="1">
    <citation type="submission" date="2023-05" db="EMBL/GenBank/DDBJ databases">
        <authorList>
            <person name="Zhang X."/>
        </authorList>
    </citation>
    <scope>NUCLEOTIDE SEQUENCE</scope>
    <source>
        <strain evidence="1">BD1B2-1</strain>
    </source>
</reference>
<dbReference type="RefSeq" id="WP_314520094.1">
    <property type="nucleotide sequence ID" value="NZ_JASJOU010000029.1"/>
</dbReference>
<comment type="caution">
    <text evidence="1">The sequence shown here is derived from an EMBL/GenBank/DDBJ whole genome shotgun (WGS) entry which is preliminary data.</text>
</comment>
<evidence type="ECO:0000313" key="2">
    <source>
        <dbReference type="Proteomes" id="UP001232063"/>
    </source>
</evidence>
<sequence length="209" mass="24730">MGQNNISKIDEKNGFQDLKLGSNVYSYGEFEFLPMDAFSRKYPMPGISGFTLVKADHKYASGFRKSVYFHFVSLDGLDEYIYDGKKYTHIGDSEIYYIKVEAYKESIYGIEVICQYDPDIITSLKEYFGPPLNNQHHIWKEKHSDSEQWNWKSQKASLRVTQTVYKERQSEEAEDYISLYFKSSEREELIKNIEHLRKEEKSEKIKKDF</sequence>
<protein>
    <submittedName>
        <fullName evidence="1">Uncharacterized protein</fullName>
    </submittedName>
</protein>